<dbReference type="InterPro" id="IPR043502">
    <property type="entry name" value="DNA/RNA_pol_sf"/>
</dbReference>
<dbReference type="SUPFAM" id="SSF56672">
    <property type="entry name" value="DNA/RNA polymerases"/>
    <property type="match status" value="1"/>
</dbReference>
<sequence length="651" mass="74204">MKTRDAKRLSSFLVSRRGAGVDIWRYLEDNNFVLRWSNSRRFYRCTFVLDRVKYLRCHRCVWRLAKIVYAMAATRHSDFEGTLVNQQQQKALGIISAVKAQLNPAYPVRAAPNYGKPHMLTTKKTDRSVQDDIACAIEREYGREMVDKVKNQWVHSSEVKDPNLIAPGFNKLALKPPHPYNRDVAAMLLLQAIVRQKQQYGPAKHEVDLTPKRLASCDANQGSAAGIIPVKPVPGIMGRLTGKKGTMHTSAYAVNLANRLNDSIPRSIPYKVFLKGEVIKKGKPVRGIQNESLASYEILHLSEPERQEVRLGNAIGMGGSNKTFASIFVVWYVVYQEETGKSWHDFVEFLADSGAHESDKVGWEASTNMTDCLPRLIVLLNEKKFKTPDCKKLYVAAVTDSHFPFVYLHKEQFQCPARVPSGTYFTSKGNTARHRSMNDYGCNYVYQHENKLGLKGCKCYGCELMRGHEAFGTSISSLLLKLRRKAFILGDDYLSVSWGIVCDDFFDTLMDRTFGTETKTEKKAFFDDAEFLRKSFKRGEENTITWYRKPERVLAKIYHGDFLCSPQRFAEALTSYKYEAGDNPKLIDCIVRMYASIDEDLLEPLDMKRFAIKRPALESVTHFHQFCHADLVNQQLQLATTIENVLIEGKF</sequence>
<evidence type="ECO:0000256" key="2">
    <source>
        <dbReference type="ARBA" id="ARBA00022695"/>
    </source>
</evidence>
<keyword evidence="2" id="KW-0548">Nucleotidyltransferase</keyword>
<organism evidence="3">
    <name type="scientific">Dongxihu virus</name>
    <dbReference type="NCBI Taxonomy" id="2656653"/>
    <lineage>
        <taxon>Viruses</taxon>
        <taxon>Riboviria</taxon>
    </lineage>
</organism>
<dbReference type="GO" id="GO:0016779">
    <property type="term" value="F:nucleotidyltransferase activity"/>
    <property type="evidence" value="ECO:0007669"/>
    <property type="project" value="UniProtKB-KW"/>
</dbReference>
<accession>A0A5P8PQ30</accession>
<keyword evidence="1" id="KW-0808">Transferase</keyword>
<protein>
    <submittedName>
        <fullName evidence="3">Putative RNA dependent RNA polymerase</fullName>
    </submittedName>
</protein>
<proteinExistence type="predicted"/>
<evidence type="ECO:0000313" key="3">
    <source>
        <dbReference type="EMBL" id="QFR59051.1"/>
    </source>
</evidence>
<dbReference type="EMBL" id="MN371245">
    <property type="protein sequence ID" value="QFR59051.1"/>
    <property type="molecule type" value="Genomic_RNA"/>
</dbReference>
<evidence type="ECO:0000256" key="1">
    <source>
        <dbReference type="ARBA" id="ARBA00022679"/>
    </source>
</evidence>
<name>A0A5P8PQ30_9VIRU</name>
<reference evidence="3" key="1">
    <citation type="journal article" date="2020" name="Virus Evol.">
        <title>A new lineage of segmented RNA viruses infecting animals.</title>
        <authorList>
            <person name="Obbard D.J."/>
            <person name="Shi M."/>
            <person name="Roberts K.E."/>
            <person name="Longdon B."/>
            <person name="Dennis A.B."/>
        </authorList>
    </citation>
    <scope>NUCLEOTIDE SEQUENCE</scope>
    <source>
        <strain evidence="3">Toadflu34783</strain>
    </source>
</reference>